<dbReference type="AlphaFoldDB" id="A0A419RSQ1"/>
<sequence>MNPRALTQLYLADPTQILGAENLERPARIARDKDHLFVWRHVEFVRVLASFCPMRFIAIGEIDPRKARPALVGNEHRAFAAMLFHHGASDFGGWCAGANRKYGQSERDR</sequence>
<comment type="caution">
    <text evidence="1">The sequence shown here is derived from an EMBL/GenBank/DDBJ whole genome shotgun (WGS) entry which is preliminary data.</text>
</comment>
<name>A0A419RSQ1_9SPHN</name>
<keyword evidence="2" id="KW-1185">Reference proteome</keyword>
<evidence type="ECO:0000313" key="2">
    <source>
        <dbReference type="Proteomes" id="UP000285232"/>
    </source>
</evidence>
<organism evidence="1 2">
    <name type="scientific">Aurantiacibacter aquimixticola</name>
    <dbReference type="NCBI Taxonomy" id="1958945"/>
    <lineage>
        <taxon>Bacteria</taxon>
        <taxon>Pseudomonadati</taxon>
        <taxon>Pseudomonadota</taxon>
        <taxon>Alphaproteobacteria</taxon>
        <taxon>Sphingomonadales</taxon>
        <taxon>Erythrobacteraceae</taxon>
        <taxon>Aurantiacibacter</taxon>
    </lineage>
</organism>
<gene>
    <name evidence="1" type="ORF">D6201_04975</name>
</gene>
<evidence type="ECO:0000313" key="1">
    <source>
        <dbReference type="EMBL" id="RJY08799.1"/>
    </source>
</evidence>
<dbReference type="Proteomes" id="UP000285232">
    <property type="component" value="Unassembled WGS sequence"/>
</dbReference>
<protein>
    <submittedName>
        <fullName evidence="1">Uncharacterized protein</fullName>
    </submittedName>
</protein>
<proteinExistence type="predicted"/>
<accession>A0A419RSQ1</accession>
<dbReference type="RefSeq" id="WP_120047813.1">
    <property type="nucleotide sequence ID" value="NZ_RAHX01000001.1"/>
</dbReference>
<dbReference type="EMBL" id="RAHX01000001">
    <property type="protein sequence ID" value="RJY08799.1"/>
    <property type="molecule type" value="Genomic_DNA"/>
</dbReference>
<reference evidence="1 2" key="1">
    <citation type="journal article" date="2017" name="Int. J. Syst. Evol. Microbiol.">
        <title>Erythrobacter aquimixticola sp. nov., isolated from the junction between the ocean and a freshwater spring.</title>
        <authorList>
            <person name="Park S."/>
            <person name="Jung Y.T."/>
            <person name="Choi S.J."/>
            <person name="Yoon J.H."/>
        </authorList>
    </citation>
    <scope>NUCLEOTIDE SEQUENCE [LARGE SCALE GENOMIC DNA]</scope>
    <source>
        <strain evidence="1 2">JSSK-14</strain>
    </source>
</reference>